<dbReference type="InterPro" id="IPR039772">
    <property type="entry name" value="Bin3-like"/>
</dbReference>
<name>A0A7E4ZSM0_PANRE</name>
<dbReference type="GO" id="GO:0008173">
    <property type="term" value="F:RNA methyltransferase activity"/>
    <property type="evidence" value="ECO:0007669"/>
    <property type="project" value="UniProtKB-UniRule"/>
</dbReference>
<evidence type="ECO:0000313" key="9">
    <source>
        <dbReference type="Proteomes" id="UP000492821"/>
    </source>
</evidence>
<feature type="domain" description="Bin3-type SAM" evidence="8">
    <location>
        <begin position="165"/>
        <end position="386"/>
    </location>
</feature>
<evidence type="ECO:0000256" key="5">
    <source>
        <dbReference type="PROSITE-ProRule" id="PRU00848"/>
    </source>
</evidence>
<keyword evidence="4 5" id="KW-0949">S-adenosyl-L-methionine</keyword>
<evidence type="ECO:0000256" key="7">
    <source>
        <dbReference type="SAM" id="MobiDB-lite"/>
    </source>
</evidence>
<dbReference type="AlphaFoldDB" id="A0A7E4ZSM0"/>
<comment type="similarity">
    <text evidence="1 6">Belongs to the methyltransferase superfamily.</text>
</comment>
<accession>A0A7E4ZSM0</accession>
<organism evidence="9 10">
    <name type="scientific">Panagrellus redivivus</name>
    <name type="common">Microworm</name>
    <dbReference type="NCBI Taxonomy" id="6233"/>
    <lineage>
        <taxon>Eukaryota</taxon>
        <taxon>Metazoa</taxon>
        <taxon>Ecdysozoa</taxon>
        <taxon>Nematoda</taxon>
        <taxon>Chromadorea</taxon>
        <taxon>Rhabditida</taxon>
        <taxon>Tylenchina</taxon>
        <taxon>Panagrolaimomorpha</taxon>
        <taxon>Panagrolaimoidea</taxon>
        <taxon>Panagrolaimidae</taxon>
        <taxon>Panagrellus</taxon>
    </lineage>
</organism>
<dbReference type="WBParaSite" id="Pan_g15085.t1">
    <property type="protein sequence ID" value="Pan_g15085.t1"/>
    <property type="gene ID" value="Pan_g15085"/>
</dbReference>
<evidence type="ECO:0000256" key="3">
    <source>
        <dbReference type="ARBA" id="ARBA00022679"/>
    </source>
</evidence>
<reference evidence="9" key="1">
    <citation type="journal article" date="2013" name="Genetics">
        <title>The draft genome and transcriptome of Panagrellus redivivus are shaped by the harsh demands of a free-living lifestyle.</title>
        <authorList>
            <person name="Srinivasan J."/>
            <person name="Dillman A.R."/>
            <person name="Macchietto M.G."/>
            <person name="Heikkinen L."/>
            <person name="Lakso M."/>
            <person name="Fracchia K.M."/>
            <person name="Antoshechkin I."/>
            <person name="Mortazavi A."/>
            <person name="Wong G."/>
            <person name="Sternberg P.W."/>
        </authorList>
    </citation>
    <scope>NUCLEOTIDE SEQUENCE [LARGE SCALE GENOMIC DNA]</scope>
    <source>
        <strain evidence="9">MT8872</strain>
    </source>
</reference>
<dbReference type="EC" id="2.1.1.-" evidence="6"/>
<feature type="region of interest" description="Disordered" evidence="7">
    <location>
        <begin position="78"/>
        <end position="136"/>
    </location>
</feature>
<dbReference type="InterPro" id="IPR024160">
    <property type="entry name" value="BIN3_SAM-bd_dom"/>
</dbReference>
<keyword evidence="3 6" id="KW-0808">Transferase</keyword>
<dbReference type="GO" id="GO:0032259">
    <property type="term" value="P:methylation"/>
    <property type="evidence" value="ECO:0007669"/>
    <property type="project" value="UniProtKB-KW"/>
</dbReference>
<dbReference type="Proteomes" id="UP000492821">
    <property type="component" value="Unassembled WGS sequence"/>
</dbReference>
<dbReference type="GO" id="GO:0040031">
    <property type="term" value="P:snRNA modification"/>
    <property type="evidence" value="ECO:0007669"/>
    <property type="project" value="TreeGrafter"/>
</dbReference>
<protein>
    <recommendedName>
        <fullName evidence="6">RNA methyltransferase</fullName>
        <ecNumber evidence="6">2.1.1.-</ecNumber>
    </recommendedName>
</protein>
<evidence type="ECO:0000256" key="6">
    <source>
        <dbReference type="RuleBase" id="RU367087"/>
    </source>
</evidence>
<dbReference type="InterPro" id="IPR010675">
    <property type="entry name" value="Bin3_C"/>
</dbReference>
<evidence type="ECO:0000259" key="8">
    <source>
        <dbReference type="PROSITE" id="PS51515"/>
    </source>
</evidence>
<feature type="region of interest" description="Disordered" evidence="7">
    <location>
        <begin position="391"/>
        <end position="413"/>
    </location>
</feature>
<dbReference type="GO" id="GO:0017069">
    <property type="term" value="F:snRNA binding"/>
    <property type="evidence" value="ECO:0007669"/>
    <property type="project" value="TreeGrafter"/>
</dbReference>
<evidence type="ECO:0000256" key="2">
    <source>
        <dbReference type="ARBA" id="ARBA00022603"/>
    </source>
</evidence>
<keyword evidence="9" id="KW-1185">Reference proteome</keyword>
<keyword evidence="2 6" id="KW-0489">Methyltransferase</keyword>
<evidence type="ECO:0000313" key="10">
    <source>
        <dbReference type="WBParaSite" id="Pan_g15085.t1"/>
    </source>
</evidence>
<dbReference type="InterPro" id="IPR029063">
    <property type="entry name" value="SAM-dependent_MTases_sf"/>
</dbReference>
<dbReference type="Gene3D" id="3.40.50.150">
    <property type="entry name" value="Vaccinia Virus protein VP39"/>
    <property type="match status" value="1"/>
</dbReference>
<dbReference type="GO" id="GO:0008171">
    <property type="term" value="F:O-methyltransferase activity"/>
    <property type="evidence" value="ECO:0007669"/>
    <property type="project" value="UniProtKB-UniRule"/>
</dbReference>
<dbReference type="PANTHER" id="PTHR12315">
    <property type="entry name" value="BICOID-INTERACTING PROTEIN RELATED"/>
    <property type="match status" value="1"/>
</dbReference>
<dbReference type="Pfam" id="PF06859">
    <property type="entry name" value="Bin3"/>
    <property type="match status" value="1"/>
</dbReference>
<dbReference type="PROSITE" id="PS51515">
    <property type="entry name" value="BIN3_SAM"/>
    <property type="match status" value="1"/>
</dbReference>
<evidence type="ECO:0000256" key="4">
    <source>
        <dbReference type="ARBA" id="ARBA00022691"/>
    </source>
</evidence>
<dbReference type="SUPFAM" id="SSF53335">
    <property type="entry name" value="S-adenosyl-L-methionine-dependent methyltransferases"/>
    <property type="match status" value="1"/>
</dbReference>
<reference evidence="10" key="2">
    <citation type="submission" date="2020-10" db="UniProtKB">
        <authorList>
            <consortium name="WormBaseParasite"/>
        </authorList>
    </citation>
    <scope>IDENTIFICATION</scope>
</reference>
<dbReference type="CDD" id="cd02440">
    <property type="entry name" value="AdoMet_MTases"/>
    <property type="match status" value="1"/>
</dbReference>
<feature type="compositionally biased region" description="Basic and acidic residues" evidence="7">
    <location>
        <begin position="401"/>
        <end position="413"/>
    </location>
</feature>
<evidence type="ECO:0000256" key="1">
    <source>
        <dbReference type="ARBA" id="ARBA00008361"/>
    </source>
</evidence>
<proteinExistence type="inferred from homology"/>
<feature type="compositionally biased region" description="Basic and acidic residues" evidence="7">
    <location>
        <begin position="91"/>
        <end position="112"/>
    </location>
</feature>
<sequence length="413" mass="47623">MPKKLIGKKGKRCKSPLRQGFWGKCVAQQFGALCWEQSRMASTVRSSRSVEMVRRVEIRDEDRISNVEEVVAKRKFLSDDSTDSGRPAKIARMEKDDTEMKECPKSEGKDTESVASSSGVVAGGGKDSGAGPLSKKEQQKKLNLRYRYGNFHRYYGNRLKGLDRDPRIDVFNKDWFRRRNILDIGCNAGFLTLTIAKEFEPSWILGIDIDQHLVGQARINIGQQCKGDEKIGRFPVSLITDSEAPKSRQFPQNVWFRTQNYVPQFDEELEQTQPEFDVILALSITKWIHLNWGDDGMKKFFQRAFRNLRPGGRLIVEPQDFSSYWKRAKGVDEFRDTYKTITFKPEQFKDYLLKEVGFVDFEELPIPKAASKGFERPLQVYQKEIFKDRPKAPKKVKKAPVKTDDDLKVDKDV</sequence>
<dbReference type="PANTHER" id="PTHR12315:SF0">
    <property type="entry name" value="7SK SNRNA METHYLPHOSPHATE CAPPING ENZYME"/>
    <property type="match status" value="1"/>
</dbReference>
<dbReference type="FunFam" id="3.40.50.150:FF:000083">
    <property type="entry name" value="7SK snRNA methylphosphate capping enzyme"/>
    <property type="match status" value="1"/>
</dbReference>